<dbReference type="AlphaFoldDB" id="A0A517M4T5"/>
<comment type="subcellular location">
    <subcellularLocation>
        <location evidence="1">Membrane</location>
        <topology evidence="1">Multi-pass membrane protein</topology>
    </subcellularLocation>
</comment>
<dbReference type="GO" id="GO:0016811">
    <property type="term" value="F:hydrolase activity, acting on carbon-nitrogen (but not peptide) bonds, in linear amides"/>
    <property type="evidence" value="ECO:0007669"/>
    <property type="project" value="InterPro"/>
</dbReference>
<protein>
    <recommendedName>
        <fullName evidence="10">Ceramidase</fullName>
    </recommendedName>
</protein>
<keyword evidence="5 7" id="KW-0472">Membrane</keyword>
<evidence type="ECO:0000256" key="7">
    <source>
        <dbReference type="SAM" id="Phobius"/>
    </source>
</evidence>
<name>A0A517M4T5_9BACT</name>
<dbReference type="OrthoDB" id="256847at2"/>
<comment type="cofactor">
    <cofactor evidence="6">
        <name>Zn(2+)</name>
        <dbReference type="ChEBI" id="CHEBI:29105"/>
    </cofactor>
</comment>
<feature type="transmembrane region" description="Helical" evidence="7">
    <location>
        <begin position="153"/>
        <end position="170"/>
    </location>
</feature>
<proteinExistence type="predicted"/>
<feature type="binding site" evidence="6">
    <location>
        <position position="191"/>
    </location>
    <ligand>
        <name>Zn(2+)</name>
        <dbReference type="ChEBI" id="CHEBI:29105"/>
        <note>catalytic</note>
    </ligand>
</feature>
<dbReference type="Proteomes" id="UP000319557">
    <property type="component" value="Chromosome"/>
</dbReference>
<dbReference type="EMBL" id="CP036261">
    <property type="protein sequence ID" value="QDS89876.1"/>
    <property type="molecule type" value="Genomic_DNA"/>
</dbReference>
<feature type="transmembrane region" description="Helical" evidence="7">
    <location>
        <begin position="27"/>
        <end position="44"/>
    </location>
</feature>
<keyword evidence="6" id="KW-0862">Zinc</keyword>
<feature type="binding site" evidence="6">
    <location>
        <position position="187"/>
    </location>
    <ligand>
        <name>Zn(2+)</name>
        <dbReference type="ChEBI" id="CHEBI:29105"/>
        <note>catalytic</note>
    </ligand>
</feature>
<feature type="transmembrane region" description="Helical" evidence="7">
    <location>
        <begin position="104"/>
        <end position="122"/>
    </location>
</feature>
<dbReference type="InterPro" id="IPR008901">
    <property type="entry name" value="ACER"/>
</dbReference>
<dbReference type="GO" id="GO:0006672">
    <property type="term" value="P:ceramide metabolic process"/>
    <property type="evidence" value="ECO:0007669"/>
    <property type="project" value="InterPro"/>
</dbReference>
<dbReference type="Pfam" id="PF05875">
    <property type="entry name" value="Ceramidase"/>
    <property type="match status" value="1"/>
</dbReference>
<evidence type="ECO:0000256" key="6">
    <source>
        <dbReference type="PIRSR" id="PIRSR608901-2"/>
    </source>
</evidence>
<feature type="transmembrane region" description="Helical" evidence="7">
    <location>
        <begin position="182"/>
        <end position="202"/>
    </location>
</feature>
<keyword evidence="4 7" id="KW-1133">Transmembrane helix</keyword>
<evidence type="ECO:0000256" key="3">
    <source>
        <dbReference type="ARBA" id="ARBA00022801"/>
    </source>
</evidence>
<evidence type="ECO:0000313" key="8">
    <source>
        <dbReference type="EMBL" id="QDS89876.1"/>
    </source>
</evidence>
<gene>
    <name evidence="8" type="ORF">EC9_40770</name>
</gene>
<keyword evidence="3" id="KW-0378">Hydrolase</keyword>
<keyword evidence="9" id="KW-1185">Reference proteome</keyword>
<evidence type="ECO:0008006" key="10">
    <source>
        <dbReference type="Google" id="ProtNLM"/>
    </source>
</evidence>
<keyword evidence="2 7" id="KW-0812">Transmembrane</keyword>
<reference evidence="8 9" key="1">
    <citation type="submission" date="2019-02" db="EMBL/GenBank/DDBJ databases">
        <title>Deep-cultivation of Planctomycetes and their phenomic and genomic characterization uncovers novel biology.</title>
        <authorList>
            <person name="Wiegand S."/>
            <person name="Jogler M."/>
            <person name="Boedeker C."/>
            <person name="Pinto D."/>
            <person name="Vollmers J."/>
            <person name="Rivas-Marin E."/>
            <person name="Kohn T."/>
            <person name="Peeters S.H."/>
            <person name="Heuer A."/>
            <person name="Rast P."/>
            <person name="Oberbeckmann S."/>
            <person name="Bunk B."/>
            <person name="Jeske O."/>
            <person name="Meyerdierks A."/>
            <person name="Storesund J.E."/>
            <person name="Kallscheuer N."/>
            <person name="Luecker S."/>
            <person name="Lage O.M."/>
            <person name="Pohl T."/>
            <person name="Merkel B.J."/>
            <person name="Hornburger P."/>
            <person name="Mueller R.-W."/>
            <person name="Bruemmer F."/>
            <person name="Labrenz M."/>
            <person name="Spormann A.M."/>
            <person name="Op den Camp H."/>
            <person name="Overmann J."/>
            <person name="Amann R."/>
            <person name="Jetten M.S.M."/>
            <person name="Mascher T."/>
            <person name="Medema M.H."/>
            <person name="Devos D.P."/>
            <person name="Kaster A.-K."/>
            <person name="Ovreas L."/>
            <person name="Rohde M."/>
            <person name="Galperin M.Y."/>
            <person name="Jogler C."/>
        </authorList>
    </citation>
    <scope>NUCLEOTIDE SEQUENCE [LARGE SCALE GENOMIC DNA]</scope>
    <source>
        <strain evidence="8 9">EC9</strain>
    </source>
</reference>
<accession>A0A517M4T5</accession>
<evidence type="ECO:0000256" key="2">
    <source>
        <dbReference type="ARBA" id="ARBA00022692"/>
    </source>
</evidence>
<evidence type="ECO:0000256" key="4">
    <source>
        <dbReference type="ARBA" id="ARBA00022989"/>
    </source>
</evidence>
<evidence type="ECO:0000256" key="1">
    <source>
        <dbReference type="ARBA" id="ARBA00004141"/>
    </source>
</evidence>
<dbReference type="KEGG" id="ruv:EC9_40770"/>
<dbReference type="GO" id="GO:0046872">
    <property type="term" value="F:metal ion binding"/>
    <property type="evidence" value="ECO:0007669"/>
    <property type="project" value="UniProtKB-KW"/>
</dbReference>
<dbReference type="RefSeq" id="WP_145347811.1">
    <property type="nucleotide sequence ID" value="NZ_CP036261.1"/>
</dbReference>
<sequence>MDWLLEPARMQFCERTLDGLIKHPADTWTNIGPLVAGIFILIYANRPLERLLGVAAMWTGLASGYFHASNTILGETLDLSGMFMFILSIAALQQHRSDPNRPGQRMLIAIVLVGSLILTVLSSFSTAFASPMFAVIVVIVVARGLYDSMLTRWAYAMVITFLIAWGFWWLDYMHIVCHPDNHILTGHGLWHLLNGVVFWCAFRHYQSTMPDPATELAEDQQPGD</sequence>
<keyword evidence="6" id="KW-0479">Metal-binding</keyword>
<evidence type="ECO:0000313" key="9">
    <source>
        <dbReference type="Proteomes" id="UP000319557"/>
    </source>
</evidence>
<dbReference type="GO" id="GO:0016020">
    <property type="term" value="C:membrane"/>
    <property type="evidence" value="ECO:0007669"/>
    <property type="project" value="UniProtKB-SubCell"/>
</dbReference>
<feature type="binding site" evidence="6">
    <location>
        <position position="67"/>
    </location>
    <ligand>
        <name>Zn(2+)</name>
        <dbReference type="ChEBI" id="CHEBI:29105"/>
        <note>catalytic</note>
    </ligand>
</feature>
<evidence type="ECO:0000256" key="5">
    <source>
        <dbReference type="ARBA" id="ARBA00023136"/>
    </source>
</evidence>
<organism evidence="8 9">
    <name type="scientific">Rosistilla ulvae</name>
    <dbReference type="NCBI Taxonomy" id="1930277"/>
    <lineage>
        <taxon>Bacteria</taxon>
        <taxon>Pseudomonadati</taxon>
        <taxon>Planctomycetota</taxon>
        <taxon>Planctomycetia</taxon>
        <taxon>Pirellulales</taxon>
        <taxon>Pirellulaceae</taxon>
        <taxon>Rosistilla</taxon>
    </lineage>
</organism>
<feature type="transmembrane region" description="Helical" evidence="7">
    <location>
        <begin position="51"/>
        <end position="68"/>
    </location>
</feature>